<dbReference type="InterPro" id="IPR006554">
    <property type="entry name" value="Helicase-like_DEXD_c2"/>
</dbReference>
<evidence type="ECO:0000256" key="1">
    <source>
        <dbReference type="ARBA" id="ARBA00022741"/>
    </source>
</evidence>
<dbReference type="InterPro" id="IPR027417">
    <property type="entry name" value="P-loop_NTPase"/>
</dbReference>
<gene>
    <name evidence="6" type="primary">LOC103515801</name>
</gene>
<keyword evidence="3" id="KW-0067">ATP-binding</keyword>
<evidence type="ECO:0000256" key="3">
    <source>
        <dbReference type="ARBA" id="ARBA00022840"/>
    </source>
</evidence>
<reference evidence="6" key="1">
    <citation type="submission" date="2025-08" db="UniProtKB">
        <authorList>
            <consortium name="RefSeq"/>
        </authorList>
    </citation>
    <scope>IDENTIFICATION</scope>
</reference>
<evidence type="ECO:0000313" key="6">
    <source>
        <dbReference type="RefSeq" id="XP_026684196.1"/>
    </source>
</evidence>
<dbReference type="Proteomes" id="UP000079169">
    <property type="component" value="Unplaced"/>
</dbReference>
<dbReference type="GO" id="GO:1990918">
    <property type="term" value="P:double-strand break repair involved in meiotic recombination"/>
    <property type="evidence" value="ECO:0007669"/>
    <property type="project" value="TreeGrafter"/>
</dbReference>
<dbReference type="RefSeq" id="XP_026684196.1">
    <property type="nucleotide sequence ID" value="XM_026828395.1"/>
</dbReference>
<dbReference type="InterPro" id="IPR045028">
    <property type="entry name" value="DinG/Rad3-like"/>
</dbReference>
<protein>
    <submittedName>
        <fullName evidence="6">Fanconi anemia group J protein homolog</fullName>
    </submittedName>
</protein>
<keyword evidence="5" id="KW-1185">Reference proteome</keyword>
<feature type="domain" description="Helicase ATP-binding" evidence="4">
    <location>
        <begin position="35"/>
        <end position="326"/>
    </location>
</feature>
<proteinExistence type="predicted"/>
<dbReference type="InterPro" id="IPR002464">
    <property type="entry name" value="DNA/RNA_helicase_DEAH_CS"/>
</dbReference>
<sequence length="472" mass="53540">MDEDLLLENSQKLQAVLPSVKDKSKPSAATSYTIGGVKVEFPVKAYPSQISMMTKESRVSHSEYVSDYQEDLSLDSSSMADSSSEDLNSTLFSTQHDISMQEEAGGTLNFVPERVRIPAVSKIFYGTRTHKQITQIVRELRKTVYKDGLRMTILSSRKHTCINDEVLKAKENINDLCQELKETEGKNCRHLTSFKKILPQEMGGKNILPNLFDIEELVTLGRKHSSCPYYVARELVNNADIIFCPYNYIIDPLIRKSLELNINKSIILLDEAHNIEDVSRDSASGSFDLNDINNTLQVTLIPYRVSKIFYGTRTHKQITQIVRELRKTVYKDGLRMTILSSRKHTCINDEVLKAKENINDLCQELKETEGESNRWYRKDRTPMSIKYTLHFWCLNSGLVFSDIRESARSVILTSGTLAPVDSFQSELGTQFPIKLEANHVIDKDQVFIGVLGQGPQNIPLQALYKNTLVGDV</sequence>
<dbReference type="Pfam" id="PF06733">
    <property type="entry name" value="DEAD_2"/>
    <property type="match status" value="2"/>
</dbReference>
<organism evidence="5 6">
    <name type="scientific">Diaphorina citri</name>
    <name type="common">Asian citrus psyllid</name>
    <dbReference type="NCBI Taxonomy" id="121845"/>
    <lineage>
        <taxon>Eukaryota</taxon>
        <taxon>Metazoa</taxon>
        <taxon>Ecdysozoa</taxon>
        <taxon>Arthropoda</taxon>
        <taxon>Hexapoda</taxon>
        <taxon>Insecta</taxon>
        <taxon>Pterygota</taxon>
        <taxon>Neoptera</taxon>
        <taxon>Paraneoptera</taxon>
        <taxon>Hemiptera</taxon>
        <taxon>Sternorrhyncha</taxon>
        <taxon>Psylloidea</taxon>
        <taxon>Psyllidae</taxon>
        <taxon>Diaphorininae</taxon>
        <taxon>Diaphorina</taxon>
    </lineage>
</organism>
<accession>A0A3Q0J6X4</accession>
<dbReference type="PANTHER" id="PTHR11472">
    <property type="entry name" value="DNA REPAIR DEAD HELICASE RAD3/XP-D SUBFAMILY MEMBER"/>
    <property type="match status" value="1"/>
</dbReference>
<dbReference type="GeneID" id="103515801"/>
<dbReference type="GO" id="GO:0016818">
    <property type="term" value="F:hydrolase activity, acting on acid anhydrides, in phosphorus-containing anhydrides"/>
    <property type="evidence" value="ECO:0007669"/>
    <property type="project" value="InterPro"/>
</dbReference>
<dbReference type="PROSITE" id="PS51193">
    <property type="entry name" value="HELICASE_ATP_BIND_2"/>
    <property type="match status" value="1"/>
</dbReference>
<dbReference type="PROSITE" id="PS00690">
    <property type="entry name" value="DEAH_ATP_HELICASE"/>
    <property type="match status" value="1"/>
</dbReference>
<dbReference type="GO" id="GO:0003678">
    <property type="term" value="F:DNA helicase activity"/>
    <property type="evidence" value="ECO:0007669"/>
    <property type="project" value="InterPro"/>
</dbReference>
<dbReference type="Gene3D" id="3.40.50.300">
    <property type="entry name" value="P-loop containing nucleotide triphosphate hydrolases"/>
    <property type="match status" value="2"/>
</dbReference>
<keyword evidence="2" id="KW-0378">Hydrolase</keyword>
<dbReference type="GO" id="GO:0005634">
    <property type="term" value="C:nucleus"/>
    <property type="evidence" value="ECO:0007669"/>
    <property type="project" value="TreeGrafter"/>
</dbReference>
<dbReference type="GO" id="GO:0005524">
    <property type="term" value="F:ATP binding"/>
    <property type="evidence" value="ECO:0007669"/>
    <property type="project" value="UniProtKB-KW"/>
</dbReference>
<evidence type="ECO:0000259" key="4">
    <source>
        <dbReference type="PROSITE" id="PS51193"/>
    </source>
</evidence>
<dbReference type="InterPro" id="IPR014013">
    <property type="entry name" value="Helic_SF1/SF2_ATP-bd_DinG/Rad3"/>
</dbReference>
<dbReference type="GO" id="GO:0006289">
    <property type="term" value="P:nucleotide-excision repair"/>
    <property type="evidence" value="ECO:0007669"/>
    <property type="project" value="TreeGrafter"/>
</dbReference>
<evidence type="ECO:0000313" key="5">
    <source>
        <dbReference type="Proteomes" id="UP000079169"/>
    </source>
</evidence>
<dbReference type="AlphaFoldDB" id="A0A3Q0J6X4"/>
<dbReference type="SMART" id="SM00488">
    <property type="entry name" value="DEXDc2"/>
    <property type="match status" value="1"/>
</dbReference>
<dbReference type="InterPro" id="IPR010614">
    <property type="entry name" value="RAD3-like_helicase_DEAD"/>
</dbReference>
<dbReference type="STRING" id="121845.A0A3Q0J6X4"/>
<keyword evidence="1" id="KW-0547">Nucleotide-binding</keyword>
<dbReference type="PaxDb" id="121845-A0A3Q0J6X4"/>
<dbReference type="GO" id="GO:0003677">
    <property type="term" value="F:DNA binding"/>
    <property type="evidence" value="ECO:0007669"/>
    <property type="project" value="InterPro"/>
</dbReference>
<evidence type="ECO:0000256" key="2">
    <source>
        <dbReference type="ARBA" id="ARBA00022801"/>
    </source>
</evidence>
<dbReference type="PANTHER" id="PTHR11472:SF47">
    <property type="entry name" value="FANCONI ANEMIA GROUP J PROTEIN"/>
    <property type="match status" value="1"/>
</dbReference>
<name>A0A3Q0J6X4_DIACI</name>
<dbReference type="KEGG" id="dci:103515801"/>